<evidence type="ECO:0000313" key="2">
    <source>
        <dbReference type="EMBL" id="KAH7118964.1"/>
    </source>
</evidence>
<dbReference type="EMBL" id="JAGMWT010000012">
    <property type="protein sequence ID" value="KAH7118964.1"/>
    <property type="molecule type" value="Genomic_DNA"/>
</dbReference>
<sequence>MADSPQVAFRNCDLEVHHPPSWKEVVNQHDYVAPTPLQPVSPNIFGFTRRKFWFMIVLAIVVMAVVVGGSVGGSLAVQNKSKPEVFKTTSVSRPPRETATLNTSMSSVAQIASSVSPSTTVPSSSNSTSFPINFYHCTQESNMVLIGDITGTMAFSLQQCIDACTVVEAPRCSAVVLGKAVAKAYRKNYGANCWLKSMLGPVQPYSDSTLRGC</sequence>
<reference evidence="2" key="1">
    <citation type="journal article" date="2021" name="Nat. Commun.">
        <title>Genetic determinants of endophytism in the Arabidopsis root mycobiome.</title>
        <authorList>
            <person name="Mesny F."/>
            <person name="Miyauchi S."/>
            <person name="Thiergart T."/>
            <person name="Pickel B."/>
            <person name="Atanasova L."/>
            <person name="Karlsson M."/>
            <person name="Huettel B."/>
            <person name="Barry K.W."/>
            <person name="Haridas S."/>
            <person name="Chen C."/>
            <person name="Bauer D."/>
            <person name="Andreopoulos W."/>
            <person name="Pangilinan J."/>
            <person name="LaButti K."/>
            <person name="Riley R."/>
            <person name="Lipzen A."/>
            <person name="Clum A."/>
            <person name="Drula E."/>
            <person name="Henrissat B."/>
            <person name="Kohler A."/>
            <person name="Grigoriev I.V."/>
            <person name="Martin F.M."/>
            <person name="Hacquard S."/>
        </authorList>
    </citation>
    <scope>NUCLEOTIDE SEQUENCE</scope>
    <source>
        <strain evidence="2">MPI-CAGE-CH-0243</strain>
    </source>
</reference>
<protein>
    <recommendedName>
        <fullName evidence="4">Apple domain-containing protein</fullName>
    </recommendedName>
</protein>
<keyword evidence="1" id="KW-1133">Transmembrane helix</keyword>
<dbReference type="OrthoDB" id="5358884at2759"/>
<accession>A0A9P9DHD5</accession>
<organism evidence="2 3">
    <name type="scientific">Dendryphion nanum</name>
    <dbReference type="NCBI Taxonomy" id="256645"/>
    <lineage>
        <taxon>Eukaryota</taxon>
        <taxon>Fungi</taxon>
        <taxon>Dikarya</taxon>
        <taxon>Ascomycota</taxon>
        <taxon>Pezizomycotina</taxon>
        <taxon>Dothideomycetes</taxon>
        <taxon>Pleosporomycetidae</taxon>
        <taxon>Pleosporales</taxon>
        <taxon>Torulaceae</taxon>
        <taxon>Dendryphion</taxon>
    </lineage>
</organism>
<name>A0A9P9DHD5_9PLEO</name>
<keyword evidence="1" id="KW-0472">Membrane</keyword>
<evidence type="ECO:0000313" key="3">
    <source>
        <dbReference type="Proteomes" id="UP000700596"/>
    </source>
</evidence>
<evidence type="ECO:0008006" key="4">
    <source>
        <dbReference type="Google" id="ProtNLM"/>
    </source>
</evidence>
<dbReference type="AlphaFoldDB" id="A0A9P9DHD5"/>
<comment type="caution">
    <text evidence="2">The sequence shown here is derived from an EMBL/GenBank/DDBJ whole genome shotgun (WGS) entry which is preliminary data.</text>
</comment>
<gene>
    <name evidence="2" type="ORF">B0J11DRAFT_535738</name>
</gene>
<dbReference type="Proteomes" id="UP000700596">
    <property type="component" value="Unassembled WGS sequence"/>
</dbReference>
<feature type="transmembrane region" description="Helical" evidence="1">
    <location>
        <begin position="52"/>
        <end position="77"/>
    </location>
</feature>
<evidence type="ECO:0000256" key="1">
    <source>
        <dbReference type="SAM" id="Phobius"/>
    </source>
</evidence>
<keyword evidence="1" id="KW-0812">Transmembrane</keyword>
<proteinExistence type="predicted"/>
<keyword evidence="3" id="KW-1185">Reference proteome</keyword>